<keyword evidence="2" id="KW-1282">Carboxysome</keyword>
<dbReference type="Proteomes" id="UP000018877">
    <property type="component" value="Unassembled WGS sequence"/>
</dbReference>
<dbReference type="GO" id="GO:0031470">
    <property type="term" value="C:carboxysome"/>
    <property type="evidence" value="ECO:0007669"/>
    <property type="project" value="UniProtKB-SubCell"/>
</dbReference>
<comment type="caution">
    <text evidence="4">The sequence shown here is derived from an EMBL/GenBank/DDBJ whole genome shotgun (WGS) entry which is preliminary data.</text>
</comment>
<dbReference type="CDD" id="cd01614">
    <property type="entry name" value="EutN_CcmL"/>
    <property type="match status" value="1"/>
</dbReference>
<evidence type="ECO:0000256" key="3">
    <source>
        <dbReference type="ARBA" id="ARBA00024446"/>
    </source>
</evidence>
<dbReference type="InterPro" id="IPR004992">
    <property type="entry name" value="EutN_CcmL"/>
</dbReference>
<dbReference type="SUPFAM" id="SSF159133">
    <property type="entry name" value="EutN/CcmL-like"/>
    <property type="match status" value="1"/>
</dbReference>
<sequence length="95" mass="10371">MFVAKVIGNMVCTHKNDNLKGLKLLIVQPVDDGLKEKGKPLVAIDTIGQSGEGDLVYLAKSRESSLPLNKDLVPSDAGILGIIDYYNVTKRMEEK</sequence>
<dbReference type="EMBL" id="ALAN01000059">
    <property type="protein sequence ID" value="ETI68890.1"/>
    <property type="molecule type" value="Genomic_DNA"/>
</dbReference>
<dbReference type="PROSITE" id="PS51932">
    <property type="entry name" value="BMV"/>
    <property type="match status" value="1"/>
</dbReference>
<organism evidence="4 5">
    <name type="scientific">Neobacillus vireti LMG 21834</name>
    <dbReference type="NCBI Taxonomy" id="1131730"/>
    <lineage>
        <taxon>Bacteria</taxon>
        <taxon>Bacillati</taxon>
        <taxon>Bacillota</taxon>
        <taxon>Bacilli</taxon>
        <taxon>Bacillales</taxon>
        <taxon>Bacillaceae</taxon>
        <taxon>Neobacillus</taxon>
    </lineage>
</organism>
<reference evidence="4 5" key="1">
    <citation type="journal article" date="2014" name="Environ. Microbiol.">
        <title>The nitrate-ammonifying and nosZ-carrying bacterium Bacillus vireti is a potent source and sink for nitric and nitrous oxide under high nitrate conditions.</title>
        <authorList>
            <person name="Mania D."/>
            <person name="Heylen K."/>
            <person name="van Spanning R.J."/>
            <person name="Frostegard A."/>
        </authorList>
    </citation>
    <scope>NUCLEOTIDE SEQUENCE [LARGE SCALE GENOMIC DNA]</scope>
    <source>
        <strain evidence="4 5">LMG 21834</strain>
    </source>
</reference>
<evidence type="ECO:0000256" key="2">
    <source>
        <dbReference type="ARBA" id="ARBA00023669"/>
    </source>
</evidence>
<gene>
    <name evidence="4" type="ORF">BAVI_09021</name>
</gene>
<evidence type="ECO:0000313" key="4">
    <source>
        <dbReference type="EMBL" id="ETI68890.1"/>
    </source>
</evidence>
<keyword evidence="5" id="KW-1185">Reference proteome</keyword>
<dbReference type="Pfam" id="PF03319">
    <property type="entry name" value="EutN_CcmL"/>
    <property type="match status" value="1"/>
</dbReference>
<evidence type="ECO:0000256" key="1">
    <source>
        <dbReference type="ARBA" id="ARBA00023587"/>
    </source>
</evidence>
<comment type="subcellular location">
    <subcellularLocation>
        <location evidence="1">Carboxysome</location>
    </subcellularLocation>
</comment>
<dbReference type="PANTHER" id="PTHR36539:SF1">
    <property type="entry name" value="BACTERIAL MICROCOMPARTMENT SHELL VERTEX PROTEIN EUTN"/>
    <property type="match status" value="1"/>
</dbReference>
<protein>
    <submittedName>
        <fullName evidence="4">Ethanolamine utilization protein EutN/carboxysome structural protein Ccml</fullName>
    </submittedName>
</protein>
<dbReference type="InterPro" id="IPR036677">
    <property type="entry name" value="EutN_CcmL_sf"/>
</dbReference>
<dbReference type="PANTHER" id="PTHR36539">
    <property type="entry name" value="ETHANOLAMINE UTILIZATION PROTEIN EUTN"/>
    <property type="match status" value="1"/>
</dbReference>
<dbReference type="Gene3D" id="2.40.50.220">
    <property type="entry name" value="EutN/Ccml"/>
    <property type="match status" value="1"/>
</dbReference>
<name>A0AB94IPA1_9BACI</name>
<dbReference type="RefSeq" id="WP_024028004.1">
    <property type="nucleotide sequence ID" value="NZ_ALAN01000059.1"/>
</dbReference>
<evidence type="ECO:0000313" key="5">
    <source>
        <dbReference type="Proteomes" id="UP000018877"/>
    </source>
</evidence>
<keyword evidence="3" id="KW-1283">Bacterial microcompartment</keyword>
<dbReference type="AlphaFoldDB" id="A0AB94IPA1"/>
<proteinExistence type="predicted"/>
<accession>A0AB94IPA1</accession>